<name>A0A2K9LSK8_9VIRU</name>
<evidence type="ECO:0000256" key="1">
    <source>
        <dbReference type="ARBA" id="ARBA00004147"/>
    </source>
</evidence>
<gene>
    <name evidence="14" type="primary">Rep</name>
</gene>
<keyword evidence="2" id="KW-0808">Transferase</keyword>
<dbReference type="GO" id="GO:0016779">
    <property type="term" value="F:nucleotidyltransferase activity"/>
    <property type="evidence" value="ECO:0007669"/>
    <property type="project" value="UniProtKB-KW"/>
</dbReference>
<proteinExistence type="predicted"/>
<dbReference type="EMBL" id="KY487904">
    <property type="protein sequence ID" value="AUM61876.1"/>
    <property type="molecule type" value="Genomic_DNA"/>
</dbReference>
<organism evidence="14">
    <name type="scientific">uncultured virus</name>
    <dbReference type="NCBI Taxonomy" id="340016"/>
    <lineage>
        <taxon>Viruses</taxon>
        <taxon>environmental samples</taxon>
    </lineage>
</organism>
<dbReference type="Pfam" id="PF02407">
    <property type="entry name" value="Viral_Rep"/>
    <property type="match status" value="1"/>
</dbReference>
<feature type="compositionally biased region" description="Acidic residues" evidence="12">
    <location>
        <begin position="352"/>
        <end position="362"/>
    </location>
</feature>
<dbReference type="GO" id="GO:0006260">
    <property type="term" value="P:DNA replication"/>
    <property type="evidence" value="ECO:0007669"/>
    <property type="project" value="UniProtKB-KW"/>
</dbReference>
<accession>A0A2K9LSK8</accession>
<reference evidence="14" key="1">
    <citation type="submission" date="2017-01" db="EMBL/GenBank/DDBJ databases">
        <title>High-throughput sequencing uncovers low homogeneity in the biogeography of single-stranded DNA viruses.</title>
        <authorList>
            <person name="Pearson V.M."/>
            <person name="Rokyta D.R."/>
        </authorList>
    </citation>
    <scope>NUCLEOTIDE SEQUENCE</scope>
</reference>
<evidence type="ECO:0000256" key="12">
    <source>
        <dbReference type="SAM" id="MobiDB-lite"/>
    </source>
</evidence>
<feature type="domain" description="CRESS-DNA virus Rep endonuclease" evidence="13">
    <location>
        <begin position="19"/>
        <end position="120"/>
    </location>
</feature>
<dbReference type="InterPro" id="IPR049912">
    <property type="entry name" value="CRESS_DNA_REP"/>
</dbReference>
<keyword evidence="11" id="KW-0238">DNA-binding</keyword>
<dbReference type="GO" id="GO:0000166">
    <property type="term" value="F:nucleotide binding"/>
    <property type="evidence" value="ECO:0007669"/>
    <property type="project" value="UniProtKB-KW"/>
</dbReference>
<dbReference type="GO" id="GO:0003677">
    <property type="term" value="F:DNA binding"/>
    <property type="evidence" value="ECO:0007669"/>
    <property type="project" value="UniProtKB-KW"/>
</dbReference>
<dbReference type="Gene3D" id="3.40.1310.20">
    <property type="match status" value="1"/>
</dbReference>
<sequence length="362" mass="41403">MKRAGATVTEKTAAPLSSKGAYRCWMVTIFDMAWAGPQVQHPHFRYFVAQKEKAPDTGRLHWQGYVEVKEKCRMQKMKEVLGCPSAHLEPRRGSQAEAIAYCTKEESRAEPYEKMEHGTKAVCGRAGGAGGADGKDKGPTCWTQALEEDKTYEEALEIIKRGDPRAFLLYGQQIKLNLMETKKPSKVFQPEYVGCPWLEPPALKRWREEELPKKERARCLVLVGPTRLGKTQWARHLFPTEHIYYRGLTNFRKWDDAAKLLILDDIPWEFIPQKKSILTQMGEAEVTDKYCPKKTIWVTMPAVVLANEVPNFGTDTAYWLENTMVVELEDPLFDPDWRLEVPPQEAPASPDLWDEETQELSS</sequence>
<keyword evidence="3" id="KW-0548">Nucleotidyltransferase</keyword>
<evidence type="ECO:0000256" key="11">
    <source>
        <dbReference type="ARBA" id="ARBA00023125"/>
    </source>
</evidence>
<comment type="subcellular location">
    <subcellularLocation>
        <location evidence="1">Host nucleus</location>
    </subcellularLocation>
</comment>
<dbReference type="GO" id="GO:0042025">
    <property type="term" value="C:host cell nucleus"/>
    <property type="evidence" value="ECO:0007669"/>
    <property type="project" value="UniProtKB-SubCell"/>
</dbReference>
<evidence type="ECO:0000256" key="10">
    <source>
        <dbReference type="ARBA" id="ARBA00023124"/>
    </source>
</evidence>
<dbReference type="GO" id="GO:0046872">
    <property type="term" value="F:metal ion binding"/>
    <property type="evidence" value="ECO:0007669"/>
    <property type="project" value="UniProtKB-KW"/>
</dbReference>
<keyword evidence="9" id="KW-0378">Hydrolase</keyword>
<keyword evidence="8" id="KW-0255">Endonuclease</keyword>
<keyword evidence="7" id="KW-0547">Nucleotide-binding</keyword>
<evidence type="ECO:0000256" key="6">
    <source>
        <dbReference type="ARBA" id="ARBA00022723"/>
    </source>
</evidence>
<keyword evidence="5" id="KW-0540">Nuclease</keyword>
<evidence type="ECO:0000256" key="2">
    <source>
        <dbReference type="ARBA" id="ARBA00022679"/>
    </source>
</evidence>
<keyword evidence="6" id="KW-0479">Metal-binding</keyword>
<evidence type="ECO:0000256" key="7">
    <source>
        <dbReference type="ARBA" id="ARBA00022741"/>
    </source>
</evidence>
<dbReference type="GO" id="GO:0016787">
    <property type="term" value="F:hydrolase activity"/>
    <property type="evidence" value="ECO:0007669"/>
    <property type="project" value="UniProtKB-KW"/>
</dbReference>
<protein>
    <submittedName>
        <fullName evidence="14">Rep</fullName>
    </submittedName>
</protein>
<evidence type="ECO:0000256" key="5">
    <source>
        <dbReference type="ARBA" id="ARBA00022722"/>
    </source>
</evidence>
<dbReference type="GO" id="GO:0004519">
    <property type="term" value="F:endonuclease activity"/>
    <property type="evidence" value="ECO:0007669"/>
    <property type="project" value="UniProtKB-KW"/>
</dbReference>
<evidence type="ECO:0000259" key="13">
    <source>
        <dbReference type="PROSITE" id="PS52020"/>
    </source>
</evidence>
<keyword evidence="4" id="KW-0235">DNA replication</keyword>
<evidence type="ECO:0000256" key="4">
    <source>
        <dbReference type="ARBA" id="ARBA00022705"/>
    </source>
</evidence>
<dbReference type="PROSITE" id="PS52020">
    <property type="entry name" value="CRESS_DNA_REP"/>
    <property type="match status" value="1"/>
</dbReference>
<dbReference type="EMBL" id="KY487964">
    <property type="protein sequence ID" value="AUM61996.1"/>
    <property type="molecule type" value="Genomic_DNA"/>
</dbReference>
<evidence type="ECO:0000313" key="14">
    <source>
        <dbReference type="EMBL" id="AUM61876.1"/>
    </source>
</evidence>
<evidence type="ECO:0000256" key="8">
    <source>
        <dbReference type="ARBA" id="ARBA00022759"/>
    </source>
</evidence>
<feature type="region of interest" description="Disordered" evidence="12">
    <location>
        <begin position="340"/>
        <end position="362"/>
    </location>
</feature>
<evidence type="ECO:0000256" key="9">
    <source>
        <dbReference type="ARBA" id="ARBA00022801"/>
    </source>
</evidence>
<keyword evidence="10" id="KW-0190">Covalent protein-DNA linkage</keyword>
<evidence type="ECO:0000256" key="3">
    <source>
        <dbReference type="ARBA" id="ARBA00022695"/>
    </source>
</evidence>